<evidence type="ECO:0000256" key="3">
    <source>
        <dbReference type="ARBA" id="ARBA00022670"/>
    </source>
</evidence>
<dbReference type="PANTHER" id="PTHR33695">
    <property type="entry name" value="LIPOPROTEIN SIGNAL PEPTIDASE"/>
    <property type="match status" value="1"/>
</dbReference>
<name>A0ABZ2KSM6_9BACT</name>
<keyword evidence="13" id="KW-1185">Reference proteome</keyword>
<evidence type="ECO:0000256" key="4">
    <source>
        <dbReference type="ARBA" id="ARBA00022692"/>
    </source>
</evidence>
<organism evidence="12 13">
    <name type="scientific">Pendulispora rubella</name>
    <dbReference type="NCBI Taxonomy" id="2741070"/>
    <lineage>
        <taxon>Bacteria</taxon>
        <taxon>Pseudomonadati</taxon>
        <taxon>Myxococcota</taxon>
        <taxon>Myxococcia</taxon>
        <taxon>Myxococcales</taxon>
        <taxon>Sorangiineae</taxon>
        <taxon>Pendulisporaceae</taxon>
        <taxon>Pendulispora</taxon>
    </lineage>
</organism>
<keyword evidence="5 9" id="KW-0064">Aspartyl protease</keyword>
<sequence length="171" mass="18432">MRSRLLLFVRCALSLLFAGALVGCDHATKSLAQRELQEGRIIELISGVLDLRYTENHDTAFSLLRDVSIPHKATVLSVVASVVLLGTLASWWRRRHAAASEGLGYALVAAGAVGNIADRFARGFVVDFIHLKHWPVFNVADILIVGGILLLALHAILGRGPNANQSAPHPS</sequence>
<keyword evidence="11" id="KW-0732">Signal</keyword>
<keyword evidence="2 9" id="KW-1003">Cell membrane</keyword>
<evidence type="ECO:0000256" key="11">
    <source>
        <dbReference type="SAM" id="SignalP"/>
    </source>
</evidence>
<dbReference type="EC" id="3.4.23.36" evidence="9"/>
<keyword evidence="7 9" id="KW-1133">Transmembrane helix</keyword>
<evidence type="ECO:0000256" key="8">
    <source>
        <dbReference type="ARBA" id="ARBA00023136"/>
    </source>
</evidence>
<dbReference type="HAMAP" id="MF_00161">
    <property type="entry name" value="LspA"/>
    <property type="match status" value="1"/>
</dbReference>
<dbReference type="PRINTS" id="PR00781">
    <property type="entry name" value="LIPOSIGPTASE"/>
</dbReference>
<evidence type="ECO:0000256" key="10">
    <source>
        <dbReference type="RuleBase" id="RU004181"/>
    </source>
</evidence>
<evidence type="ECO:0000256" key="1">
    <source>
        <dbReference type="ARBA" id="ARBA00006139"/>
    </source>
</evidence>
<proteinExistence type="inferred from homology"/>
<feature type="signal peptide" evidence="11">
    <location>
        <begin position="1"/>
        <end position="20"/>
    </location>
</feature>
<keyword evidence="4 9" id="KW-0812">Transmembrane</keyword>
<gene>
    <name evidence="9 12" type="primary">lspA</name>
    <name evidence="12" type="ORF">LVJ94_27140</name>
</gene>
<dbReference type="EMBL" id="CP089983">
    <property type="protein sequence ID" value="WXB00586.1"/>
    <property type="molecule type" value="Genomic_DNA"/>
</dbReference>
<keyword evidence="8 9" id="KW-0472">Membrane</keyword>
<reference evidence="12" key="1">
    <citation type="submission" date="2021-12" db="EMBL/GenBank/DDBJ databases">
        <title>Discovery of the Pendulisporaceae a myxobacterial family with distinct sporulation behavior and unique specialized metabolism.</title>
        <authorList>
            <person name="Garcia R."/>
            <person name="Popoff A."/>
            <person name="Bader C.D."/>
            <person name="Loehr J."/>
            <person name="Walesch S."/>
            <person name="Walt C."/>
            <person name="Boldt J."/>
            <person name="Bunk B."/>
            <person name="Haeckl F.J.F.P.J."/>
            <person name="Gunesch A.P."/>
            <person name="Birkelbach J."/>
            <person name="Nuebel U."/>
            <person name="Pietschmann T."/>
            <person name="Bach T."/>
            <person name="Mueller R."/>
        </authorList>
    </citation>
    <scope>NUCLEOTIDE SEQUENCE</scope>
    <source>
        <strain evidence="12">MSr11367</strain>
    </source>
</reference>
<dbReference type="Proteomes" id="UP001374803">
    <property type="component" value="Chromosome"/>
</dbReference>
<dbReference type="PANTHER" id="PTHR33695:SF1">
    <property type="entry name" value="LIPOPROTEIN SIGNAL PEPTIDASE"/>
    <property type="match status" value="1"/>
</dbReference>
<evidence type="ECO:0000256" key="7">
    <source>
        <dbReference type="ARBA" id="ARBA00022989"/>
    </source>
</evidence>
<evidence type="ECO:0000256" key="2">
    <source>
        <dbReference type="ARBA" id="ARBA00022475"/>
    </source>
</evidence>
<comment type="subcellular location">
    <subcellularLocation>
        <location evidence="9">Cell membrane</location>
        <topology evidence="9">Multi-pass membrane protein</topology>
    </subcellularLocation>
</comment>
<feature type="chain" id="PRO_5045388657" description="Lipoprotein signal peptidase" evidence="11">
    <location>
        <begin position="21"/>
        <end position="171"/>
    </location>
</feature>
<dbReference type="NCBIfam" id="TIGR00077">
    <property type="entry name" value="lspA"/>
    <property type="match status" value="1"/>
</dbReference>
<comment type="function">
    <text evidence="9">This protein specifically catalyzes the removal of signal peptides from prolipoproteins.</text>
</comment>
<keyword evidence="3 9" id="KW-0645">Protease</keyword>
<comment type="pathway">
    <text evidence="9">Protein modification; lipoprotein biosynthesis (signal peptide cleavage).</text>
</comment>
<feature type="transmembrane region" description="Helical" evidence="9">
    <location>
        <begin position="73"/>
        <end position="91"/>
    </location>
</feature>
<comment type="similarity">
    <text evidence="1 9 10">Belongs to the peptidase A8 family.</text>
</comment>
<dbReference type="Pfam" id="PF01252">
    <property type="entry name" value="Peptidase_A8"/>
    <property type="match status" value="1"/>
</dbReference>
<evidence type="ECO:0000256" key="5">
    <source>
        <dbReference type="ARBA" id="ARBA00022750"/>
    </source>
</evidence>
<keyword evidence="6 9" id="KW-0378">Hydrolase</keyword>
<feature type="transmembrane region" description="Helical" evidence="9">
    <location>
        <begin position="103"/>
        <end position="121"/>
    </location>
</feature>
<dbReference type="GO" id="GO:0004190">
    <property type="term" value="F:aspartic-type endopeptidase activity"/>
    <property type="evidence" value="ECO:0007669"/>
    <property type="project" value="UniProtKB-EC"/>
</dbReference>
<evidence type="ECO:0000256" key="9">
    <source>
        <dbReference type="HAMAP-Rule" id="MF_00161"/>
    </source>
</evidence>
<evidence type="ECO:0000313" key="13">
    <source>
        <dbReference type="Proteomes" id="UP001374803"/>
    </source>
</evidence>
<protein>
    <recommendedName>
        <fullName evidence="9">Lipoprotein signal peptidase</fullName>
        <ecNumber evidence="9">3.4.23.36</ecNumber>
    </recommendedName>
    <alternativeName>
        <fullName evidence="9">Prolipoprotein signal peptidase</fullName>
    </alternativeName>
    <alternativeName>
        <fullName evidence="9">Signal peptidase II</fullName>
        <shortName evidence="9">SPase II</shortName>
    </alternativeName>
</protein>
<accession>A0ABZ2KSM6</accession>
<evidence type="ECO:0000256" key="6">
    <source>
        <dbReference type="ARBA" id="ARBA00022801"/>
    </source>
</evidence>
<feature type="active site" evidence="9">
    <location>
        <position position="127"/>
    </location>
</feature>
<feature type="active site" evidence="9">
    <location>
        <position position="141"/>
    </location>
</feature>
<dbReference type="InterPro" id="IPR001872">
    <property type="entry name" value="Peptidase_A8"/>
</dbReference>
<dbReference type="RefSeq" id="WP_394830188.1">
    <property type="nucleotide sequence ID" value="NZ_CP089929.1"/>
</dbReference>
<dbReference type="PROSITE" id="PS51257">
    <property type="entry name" value="PROKAR_LIPOPROTEIN"/>
    <property type="match status" value="1"/>
</dbReference>
<comment type="catalytic activity">
    <reaction evidence="9">
        <text>Release of signal peptides from bacterial membrane prolipoproteins. Hydrolyzes -Xaa-Yaa-Zaa-|-(S,diacylglyceryl)Cys-, in which Xaa is hydrophobic (preferably Leu), and Yaa (Ala or Ser) and Zaa (Gly or Ala) have small, neutral side chains.</text>
        <dbReference type="EC" id="3.4.23.36"/>
    </reaction>
</comment>
<comment type="caution">
    <text evidence="9">Lacks conserved residue(s) required for the propagation of feature annotation.</text>
</comment>
<evidence type="ECO:0000313" key="12">
    <source>
        <dbReference type="EMBL" id="WXB00586.1"/>
    </source>
</evidence>
<feature type="transmembrane region" description="Helical" evidence="9">
    <location>
        <begin position="133"/>
        <end position="157"/>
    </location>
</feature>